<comment type="similarity">
    <text evidence="1">Belongs to the phosphosulfolactate synthase family.</text>
</comment>
<dbReference type="GeneID" id="64820646"/>
<dbReference type="GO" id="GO:0019295">
    <property type="term" value="P:coenzyme M biosynthetic process"/>
    <property type="evidence" value="ECO:0007669"/>
    <property type="project" value="InterPro"/>
</dbReference>
<dbReference type="AlphaFoldDB" id="A0A8T8K6X3"/>
<dbReference type="InterPro" id="IPR022370">
    <property type="entry name" value="Arch_ComA"/>
</dbReference>
<dbReference type="PANTHER" id="PTHR48413">
    <property type="match status" value="1"/>
</dbReference>
<dbReference type="KEGG" id="meme:HYG87_07735"/>
<gene>
    <name evidence="3" type="primary">comA</name>
    <name evidence="3" type="ORF">HYG87_07735</name>
</gene>
<dbReference type="InterPro" id="IPR003830">
    <property type="entry name" value="ComA_synth"/>
</dbReference>
<dbReference type="EC" id="4.4.1.19" evidence="2"/>
<evidence type="ECO:0000313" key="3">
    <source>
        <dbReference type="EMBL" id="QUH23659.1"/>
    </source>
</evidence>
<dbReference type="OrthoDB" id="6405at2157"/>
<name>A0A8T8K6X3_9EURY</name>
<dbReference type="RefSeq" id="WP_211532615.1">
    <property type="nucleotide sequence ID" value="NZ_CP058560.1"/>
</dbReference>
<dbReference type="GO" id="GO:0043817">
    <property type="term" value="F:phosphosulfolactate synthase activity"/>
    <property type="evidence" value="ECO:0007669"/>
    <property type="project" value="UniProtKB-UniRule"/>
</dbReference>
<dbReference type="InterPro" id="IPR013785">
    <property type="entry name" value="Aldolase_TIM"/>
</dbReference>
<dbReference type="SUPFAM" id="SSF102110">
    <property type="entry name" value="(2r)-phospho-3-sulfolactate synthase ComA"/>
    <property type="match status" value="1"/>
</dbReference>
<evidence type="ECO:0000256" key="2">
    <source>
        <dbReference type="NCBIfam" id="TIGR03849"/>
    </source>
</evidence>
<organism evidence="3 4">
    <name type="scientific">Methanobacterium alkalithermotolerans</name>
    <dbReference type="NCBI Taxonomy" id="2731220"/>
    <lineage>
        <taxon>Archaea</taxon>
        <taxon>Methanobacteriati</taxon>
        <taxon>Methanobacteriota</taxon>
        <taxon>Methanomada group</taxon>
        <taxon>Methanobacteria</taxon>
        <taxon>Methanobacteriales</taxon>
        <taxon>Methanobacteriaceae</taxon>
        <taxon>Methanobacterium</taxon>
    </lineage>
</organism>
<protein>
    <recommendedName>
        <fullName evidence="2">Phosphosulfolactate synthase</fullName>
        <ecNumber evidence="2">4.4.1.19</ecNumber>
    </recommendedName>
</protein>
<keyword evidence="4" id="KW-1185">Reference proteome</keyword>
<reference evidence="3" key="1">
    <citation type="submission" date="2020-07" db="EMBL/GenBank/DDBJ databases">
        <title>Methanobacterium. sp. MethCan genome.</title>
        <authorList>
            <person name="Postec A."/>
            <person name="Quemeneur M."/>
        </authorList>
    </citation>
    <scope>NUCLEOTIDE SEQUENCE</scope>
    <source>
        <strain evidence="3">MethCAN</strain>
    </source>
</reference>
<proteinExistence type="inferred from homology"/>
<dbReference type="EMBL" id="CP058560">
    <property type="protein sequence ID" value="QUH23659.1"/>
    <property type="molecule type" value="Genomic_DNA"/>
</dbReference>
<evidence type="ECO:0000256" key="1">
    <source>
        <dbReference type="ARBA" id="ARBA00010424"/>
    </source>
</evidence>
<sequence>MNAFNFLAPKRQKKPRDNGITMVLDKGMGLHTAEDLMKICGEYVDLLKFGWGTIAIHNRQLIKEKIRMYQKYDVDPYPGGTLFEIAFRKEKLPEYFDEAEKLGFRTLEISDGSTTINPADKSKIIAEAKERGFKVISEVGKKDPAEDLKLSLKDRVNLIKMDLDAGADKVLVEARESGQNIGMFDKEGKVKVEEVNYLIKNIPVDKLIWEAPKKNQQIHFILQIGTDVNLGNITPEEITALETLRLGLRGDTIGKVGL</sequence>
<keyword evidence="3" id="KW-0456">Lyase</keyword>
<dbReference type="Pfam" id="PF02679">
    <property type="entry name" value="ComA"/>
    <property type="match status" value="1"/>
</dbReference>
<dbReference type="NCBIfam" id="TIGR03849">
    <property type="entry name" value="arch_ComA"/>
    <property type="match status" value="1"/>
</dbReference>
<dbReference type="Gene3D" id="3.20.20.70">
    <property type="entry name" value="Aldolase class I"/>
    <property type="match status" value="1"/>
</dbReference>
<dbReference type="Proteomes" id="UP000681041">
    <property type="component" value="Chromosome"/>
</dbReference>
<dbReference type="PANTHER" id="PTHR48413:SF1">
    <property type="entry name" value="PROTEIN HEAT-STRESS-ASSOCIATED 32"/>
    <property type="match status" value="1"/>
</dbReference>
<accession>A0A8T8K6X3</accession>
<evidence type="ECO:0000313" key="4">
    <source>
        <dbReference type="Proteomes" id="UP000681041"/>
    </source>
</evidence>
<dbReference type="InterPro" id="IPR036112">
    <property type="entry name" value="ComA_synth_sf"/>
</dbReference>